<keyword evidence="2" id="KW-1133">Transmembrane helix</keyword>
<name>A0A7M2WTC3_9BACT</name>
<evidence type="ECO:0000313" key="4">
    <source>
        <dbReference type="Proteomes" id="UP000593765"/>
    </source>
</evidence>
<feature type="compositionally biased region" description="Low complexity" evidence="1">
    <location>
        <begin position="150"/>
        <end position="168"/>
    </location>
</feature>
<evidence type="ECO:0000313" key="3">
    <source>
        <dbReference type="EMBL" id="QOV88716.1"/>
    </source>
</evidence>
<proteinExistence type="predicted"/>
<sequence length="254" mass="26117">MSATPSDTLDALKVPDPAPTAGRADDLLSQMAGDEINRLLADAEIEPERTPAPRAPAEPVRSADAVLDTPGDGTSSPSLPQDTISKELDQVFSQQVAAADAPPADRTPEPSTGDTTAATPPSDPAASANPDDISADGVADLLGRLSEGDAQSPPSDVPAAAAAHSAEAVGHDERAALAEPHDASHDESHAGPQDDSTIVAAPPPESEGKLSRLIDWITMPLDPFPDEIRDVIGKVAIVTAINAVAILVYVMVFR</sequence>
<feature type="region of interest" description="Disordered" evidence="1">
    <location>
        <begin position="41"/>
        <end position="207"/>
    </location>
</feature>
<reference evidence="3 4" key="1">
    <citation type="submission" date="2020-10" db="EMBL/GenBank/DDBJ databases">
        <title>Wide distribution of Phycisphaera-like planctomycetes from WD2101 soil group in peatlands and genome analysis of the first cultivated representative.</title>
        <authorList>
            <person name="Dedysh S.N."/>
            <person name="Beletsky A.V."/>
            <person name="Ivanova A."/>
            <person name="Kulichevskaya I.S."/>
            <person name="Suzina N.E."/>
            <person name="Philippov D.A."/>
            <person name="Rakitin A.L."/>
            <person name="Mardanov A.V."/>
            <person name="Ravin N.V."/>
        </authorList>
    </citation>
    <scope>NUCLEOTIDE SEQUENCE [LARGE SCALE GENOMIC DNA]</scope>
    <source>
        <strain evidence="3 4">M1803</strain>
    </source>
</reference>
<feature type="region of interest" description="Disordered" evidence="1">
    <location>
        <begin position="1"/>
        <end position="26"/>
    </location>
</feature>
<dbReference type="Proteomes" id="UP000593765">
    <property type="component" value="Chromosome"/>
</dbReference>
<organism evidence="3 4">
    <name type="scientific">Humisphaera borealis</name>
    <dbReference type="NCBI Taxonomy" id="2807512"/>
    <lineage>
        <taxon>Bacteria</taxon>
        <taxon>Pseudomonadati</taxon>
        <taxon>Planctomycetota</taxon>
        <taxon>Phycisphaerae</taxon>
        <taxon>Tepidisphaerales</taxon>
        <taxon>Tepidisphaeraceae</taxon>
        <taxon>Humisphaera</taxon>
    </lineage>
</organism>
<keyword evidence="2" id="KW-0812">Transmembrane</keyword>
<feature type="compositionally biased region" description="Polar residues" evidence="1">
    <location>
        <begin position="72"/>
        <end position="83"/>
    </location>
</feature>
<keyword evidence="4" id="KW-1185">Reference proteome</keyword>
<dbReference type="AlphaFoldDB" id="A0A7M2WTC3"/>
<feature type="compositionally biased region" description="Basic and acidic residues" evidence="1">
    <location>
        <begin position="169"/>
        <end position="189"/>
    </location>
</feature>
<evidence type="ECO:0000256" key="1">
    <source>
        <dbReference type="SAM" id="MobiDB-lite"/>
    </source>
</evidence>
<evidence type="ECO:0000256" key="2">
    <source>
        <dbReference type="SAM" id="Phobius"/>
    </source>
</evidence>
<dbReference type="EMBL" id="CP063458">
    <property type="protein sequence ID" value="QOV88716.1"/>
    <property type="molecule type" value="Genomic_DNA"/>
</dbReference>
<protein>
    <submittedName>
        <fullName evidence="3">Uncharacterized protein</fullName>
    </submittedName>
</protein>
<dbReference type="RefSeq" id="WP_206291717.1">
    <property type="nucleotide sequence ID" value="NZ_CP063458.1"/>
</dbReference>
<feature type="compositionally biased region" description="Low complexity" evidence="1">
    <location>
        <begin position="97"/>
        <end position="136"/>
    </location>
</feature>
<keyword evidence="2" id="KW-0472">Membrane</keyword>
<dbReference type="KEGG" id="hbs:IPV69_21165"/>
<accession>A0A7M2WTC3</accession>
<feature type="transmembrane region" description="Helical" evidence="2">
    <location>
        <begin position="231"/>
        <end position="252"/>
    </location>
</feature>
<gene>
    <name evidence="3" type="ORF">IPV69_21165</name>
</gene>